<dbReference type="PANTHER" id="PTHR20988">
    <property type="entry name" value="TRANSMEMBRANE PROTEIN 183A-RELATED"/>
    <property type="match status" value="1"/>
</dbReference>
<organism evidence="1">
    <name type="scientific">Heliothis virescens</name>
    <name type="common">Tobacco budworm moth</name>
    <dbReference type="NCBI Taxonomy" id="7102"/>
    <lineage>
        <taxon>Eukaryota</taxon>
        <taxon>Metazoa</taxon>
        <taxon>Ecdysozoa</taxon>
        <taxon>Arthropoda</taxon>
        <taxon>Hexapoda</taxon>
        <taxon>Insecta</taxon>
        <taxon>Pterygota</taxon>
        <taxon>Neoptera</taxon>
        <taxon>Endopterygota</taxon>
        <taxon>Lepidoptera</taxon>
        <taxon>Glossata</taxon>
        <taxon>Ditrysia</taxon>
        <taxon>Noctuoidea</taxon>
        <taxon>Noctuidae</taxon>
        <taxon>Heliothinae</taxon>
        <taxon>Heliothis</taxon>
    </lineage>
</organism>
<accession>A0A2A4K6A0</accession>
<evidence type="ECO:0000313" key="1">
    <source>
        <dbReference type="EMBL" id="PCG79434.1"/>
    </source>
</evidence>
<protein>
    <recommendedName>
        <fullName evidence="2">F-box domain-containing protein</fullName>
    </recommendedName>
</protein>
<reference evidence="1" key="1">
    <citation type="submission" date="2017-09" db="EMBL/GenBank/DDBJ databases">
        <title>Contemporary evolution of a Lepidopteran species, Heliothis virescens, in response to modern agricultural practices.</title>
        <authorList>
            <person name="Fritz M.L."/>
            <person name="Deyonke A.M."/>
            <person name="Papanicolaou A."/>
            <person name="Micinski S."/>
            <person name="Westbrook J."/>
            <person name="Gould F."/>
        </authorList>
    </citation>
    <scope>NUCLEOTIDE SEQUENCE [LARGE SCALE GENOMIC DNA]</scope>
    <source>
        <strain evidence="1">HvINT-</strain>
        <tissue evidence="1">Whole body</tissue>
    </source>
</reference>
<evidence type="ECO:0008006" key="2">
    <source>
        <dbReference type="Google" id="ProtNLM"/>
    </source>
</evidence>
<dbReference type="STRING" id="7102.A0A2A4K6A0"/>
<name>A0A2A4K6A0_HELVI</name>
<dbReference type="InterPro" id="IPR026509">
    <property type="entry name" value="TMEM183"/>
</dbReference>
<dbReference type="GO" id="GO:0019005">
    <property type="term" value="C:SCF ubiquitin ligase complex"/>
    <property type="evidence" value="ECO:0007669"/>
    <property type="project" value="TreeGrafter"/>
</dbReference>
<dbReference type="PANTHER" id="PTHR20988:SF2">
    <property type="entry name" value="TRANSMEMBRANE PROTEIN 183A-RELATED"/>
    <property type="match status" value="1"/>
</dbReference>
<dbReference type="AlphaFoldDB" id="A0A2A4K6A0"/>
<proteinExistence type="predicted"/>
<dbReference type="EMBL" id="NWSH01000112">
    <property type="protein sequence ID" value="PCG79434.1"/>
    <property type="molecule type" value="Genomic_DNA"/>
</dbReference>
<sequence length="331" mass="38578">MSKKKGKKNVLQDFTINDCANAPKPIREVRKPATMNPTMELSWSDIGEDTNIVEEIAEDGTKKFVYKKKKKPEEIPIEARPGIEYPEIIFYLISKYIKPEDIATFARINKSAYAVTRNKAFWMLQYKRYCENHPKLPEKLRTDSYKSYGLRQTVIRALYHTYDLFIRRIVRQDVKPHQLVSRVCVNVWFCKGLTYWNVYFKLKKPQLQLPSAGKDFIEELGRVDANPEEGTQVLLVTCKSFHEVPPLMGMTLSTVSMVLSQGYRHHRLHLGFNSSRYTVKGIVPEREVILDAVVGALVCDWWHPQYPHTANYVPRQEPPLLRNNFFDDDFS</sequence>
<dbReference type="GO" id="GO:0031647">
    <property type="term" value="P:regulation of protein stability"/>
    <property type="evidence" value="ECO:0007669"/>
    <property type="project" value="TreeGrafter"/>
</dbReference>
<gene>
    <name evidence="1" type="ORF">B5V51_708</name>
</gene>
<comment type="caution">
    <text evidence="1">The sequence shown here is derived from an EMBL/GenBank/DDBJ whole genome shotgun (WGS) entry which is preliminary data.</text>
</comment>